<reference evidence="3" key="1">
    <citation type="journal article" date="2013" name="Nat. Genet.">
        <title>The duck genome and transcriptome provide insight into an avian influenza virus reservoir species.</title>
        <authorList>
            <person name="Huang Y."/>
            <person name="Li Y."/>
            <person name="Burt D.W."/>
            <person name="Chen H."/>
            <person name="Zhang Y."/>
            <person name="Qian W."/>
            <person name="Kim H."/>
            <person name="Gan S."/>
            <person name="Zhao Y."/>
            <person name="Li J."/>
            <person name="Yi K."/>
            <person name="Feng H."/>
            <person name="Zhu P."/>
            <person name="Li B."/>
            <person name="Liu Q."/>
            <person name="Fairley S."/>
            <person name="Magor K.E."/>
            <person name="Du Z."/>
            <person name="Hu X."/>
            <person name="Goodman L."/>
            <person name="Tafer H."/>
            <person name="Vignal A."/>
            <person name="Lee T."/>
            <person name="Kim K.W."/>
            <person name="Sheng Z."/>
            <person name="An Y."/>
            <person name="Searle S."/>
            <person name="Herrero J."/>
            <person name="Groenen M.A."/>
            <person name="Crooijmans R.P."/>
            <person name="Faraut T."/>
            <person name="Cai Q."/>
            <person name="Webster R.G."/>
            <person name="Aldridge J.R."/>
            <person name="Warren W.C."/>
            <person name="Bartschat S."/>
            <person name="Kehr S."/>
            <person name="Marz M."/>
            <person name="Stadler P.F."/>
            <person name="Smith J."/>
            <person name="Kraus R.H."/>
            <person name="Zhao Y."/>
            <person name="Ren L."/>
            <person name="Fei J."/>
            <person name="Morisson M."/>
            <person name="Kaiser P."/>
            <person name="Griffin D.K."/>
            <person name="Rao M."/>
            <person name="Pitel F."/>
            <person name="Wang J."/>
            <person name="Li N."/>
        </authorList>
    </citation>
    <scope>NUCLEOTIDE SEQUENCE [LARGE SCALE GENOMIC DNA]</scope>
</reference>
<sequence length="216" mass="23172">MYTGANTSVQSVAKLVMNVNGKTHILAACWNAQLHSRKSQPVQKLSTVFSSLFSLGLASIRVILTATYRRALINGAAAGGTTLAASAQSLIPYFSACLMTEVRPATIAGPRTVMGCCLPSGEGHGARGTAVGEKLWLRETECTVQIFRKRTQFRNKTIILTAMLCKADTNKGGDEMSCLQTAKNVSRHPEISKPKVSPTPSYESRASSPLHSCQNL</sequence>
<evidence type="ECO:0000313" key="2">
    <source>
        <dbReference type="EMBL" id="EOA99516.1"/>
    </source>
</evidence>
<name>R0JQU1_ANAPL</name>
<keyword evidence="3" id="KW-1185">Reference proteome</keyword>
<dbReference type="AlphaFoldDB" id="R0JQU1"/>
<proteinExistence type="predicted"/>
<gene>
    <name evidence="2" type="ORF">Anapl_04829</name>
</gene>
<organism evidence="2 3">
    <name type="scientific">Anas platyrhynchos</name>
    <name type="common">Mallard</name>
    <name type="synonym">Anas boschas</name>
    <dbReference type="NCBI Taxonomy" id="8839"/>
    <lineage>
        <taxon>Eukaryota</taxon>
        <taxon>Metazoa</taxon>
        <taxon>Chordata</taxon>
        <taxon>Craniata</taxon>
        <taxon>Vertebrata</taxon>
        <taxon>Euteleostomi</taxon>
        <taxon>Archelosauria</taxon>
        <taxon>Archosauria</taxon>
        <taxon>Dinosauria</taxon>
        <taxon>Saurischia</taxon>
        <taxon>Theropoda</taxon>
        <taxon>Coelurosauria</taxon>
        <taxon>Aves</taxon>
        <taxon>Neognathae</taxon>
        <taxon>Galloanserae</taxon>
        <taxon>Anseriformes</taxon>
        <taxon>Anatidae</taxon>
        <taxon>Anatinae</taxon>
        <taxon>Anas</taxon>
    </lineage>
</organism>
<evidence type="ECO:0000313" key="3">
    <source>
        <dbReference type="Proteomes" id="UP000296049"/>
    </source>
</evidence>
<feature type="region of interest" description="Disordered" evidence="1">
    <location>
        <begin position="183"/>
        <end position="216"/>
    </location>
</feature>
<feature type="compositionally biased region" description="Polar residues" evidence="1">
    <location>
        <begin position="198"/>
        <end position="216"/>
    </location>
</feature>
<protein>
    <submittedName>
        <fullName evidence="2">Uncharacterized protein</fullName>
    </submittedName>
</protein>
<accession>R0JQU1</accession>
<dbReference type="Proteomes" id="UP000296049">
    <property type="component" value="Unassembled WGS sequence"/>
</dbReference>
<dbReference type="EMBL" id="KB743317">
    <property type="protein sequence ID" value="EOA99516.1"/>
    <property type="molecule type" value="Genomic_DNA"/>
</dbReference>
<evidence type="ECO:0000256" key="1">
    <source>
        <dbReference type="SAM" id="MobiDB-lite"/>
    </source>
</evidence>